<keyword evidence="11" id="KW-1185">Reference proteome</keyword>
<keyword evidence="3 7" id="KW-0378">Hydrolase</keyword>
<feature type="domain" description="Peptidase M24" evidence="8">
    <location>
        <begin position="165"/>
        <end position="428"/>
    </location>
</feature>
<evidence type="ECO:0000256" key="1">
    <source>
        <dbReference type="ARBA" id="ARBA00022670"/>
    </source>
</evidence>
<feature type="binding site" evidence="7">
    <location>
        <position position="421"/>
    </location>
    <ligand>
        <name>Mn(2+)</name>
        <dbReference type="ChEBI" id="CHEBI:29035"/>
        <label>2</label>
    </ligand>
</feature>
<evidence type="ECO:0000256" key="7">
    <source>
        <dbReference type="HAMAP-Rule" id="MF_01279"/>
    </source>
</evidence>
<feature type="binding site" evidence="7">
    <location>
        <position position="421"/>
    </location>
    <ligand>
        <name>Mn(2+)</name>
        <dbReference type="ChEBI" id="CHEBI:29035"/>
        <label>1</label>
    </ligand>
</feature>
<reference evidence="10 11" key="1">
    <citation type="submission" date="2019-06" db="EMBL/GenBank/DDBJ databases">
        <title>Whole genome sequence for Cellvibrionaceae sp. R142.</title>
        <authorList>
            <person name="Wang G."/>
        </authorList>
    </citation>
    <scope>NUCLEOTIDE SEQUENCE [LARGE SCALE GENOMIC DNA]</scope>
    <source>
        <strain evidence="10 11">R142</strain>
    </source>
</reference>
<keyword evidence="4 7" id="KW-0224">Dipeptidase</keyword>
<feature type="binding site" evidence="7">
    <location>
        <position position="383"/>
    </location>
    <ligand>
        <name>Mn(2+)</name>
        <dbReference type="ChEBI" id="CHEBI:29035"/>
        <label>1</label>
    </ligand>
</feature>
<dbReference type="HAMAP" id="MF_01279">
    <property type="entry name" value="X_Pro_dipeptid"/>
    <property type="match status" value="1"/>
</dbReference>
<evidence type="ECO:0000313" key="10">
    <source>
        <dbReference type="EMBL" id="TQV78748.1"/>
    </source>
</evidence>
<dbReference type="PANTHER" id="PTHR43226">
    <property type="entry name" value="XAA-PRO AMINOPEPTIDASE 3"/>
    <property type="match status" value="1"/>
</dbReference>
<evidence type="ECO:0000313" key="11">
    <source>
        <dbReference type="Proteomes" id="UP000319732"/>
    </source>
</evidence>
<dbReference type="Gene3D" id="3.40.350.10">
    <property type="entry name" value="Creatinase/prolidase N-terminal domain"/>
    <property type="match status" value="1"/>
</dbReference>
<keyword evidence="2 7" id="KW-0479">Metal-binding</keyword>
<evidence type="ECO:0000256" key="3">
    <source>
        <dbReference type="ARBA" id="ARBA00022801"/>
    </source>
</evidence>
<dbReference type="Gene3D" id="3.90.230.10">
    <property type="entry name" value="Creatinase/methionine aminopeptidase superfamily"/>
    <property type="match status" value="1"/>
</dbReference>
<dbReference type="InterPro" id="IPR029149">
    <property type="entry name" value="Creatin/AminoP/Spt16_N"/>
</dbReference>
<feature type="binding site" evidence="7">
    <location>
        <position position="338"/>
    </location>
    <ligand>
        <name>Mn(2+)</name>
        <dbReference type="ChEBI" id="CHEBI:29035"/>
        <label>1</label>
    </ligand>
</feature>
<dbReference type="GO" id="GO:0046872">
    <property type="term" value="F:metal ion binding"/>
    <property type="evidence" value="ECO:0007669"/>
    <property type="project" value="UniProtKB-KW"/>
</dbReference>
<sequence>MTDLYAKHIDNKMAVYREVFDITPWRKVIIHAGSEHVQFRDDVHYPFKANPYFKEWLPLADYPDAYLVIEADQSLPRLLVKQVEDFWHSPAQPPAAAIVEAFDIAHYSSGAQLQAGLGIDAATVVIAEGGDDIARQLQRPEQHNNTEVLHIVDYHRACKSDYEIDCMSEANRIAVRGHRAAAAAFHEGGSEYAIHQAYLAATEHTENELPYGNICALNEHAAVLHHMHLNKTPPAERRSFLIDAGATCAGYAADITRSYQTDGPLQDPDFAALLAGIDAYQQQLVQRCRVGMDYLDLHLSMHTLLTRLLCEMGVFKLEPEAALARGLSRAFCPHGLGHLIGIQVHDRGGHQCDRQGQLRPPPQEHSFLRCTRTLAEGMVVTVEPGAYFIPSLLQPLRQSQPQAIDWSLVDKLAPFGGVRIEDDVLVTAAAPRNFTREAFAALVD</sequence>
<comment type="caution">
    <text evidence="10">The sequence shown here is derived from an EMBL/GenBank/DDBJ whole genome shotgun (WGS) entry which is preliminary data.</text>
</comment>
<dbReference type="GO" id="GO:0005829">
    <property type="term" value="C:cytosol"/>
    <property type="evidence" value="ECO:0007669"/>
    <property type="project" value="TreeGrafter"/>
</dbReference>
<gene>
    <name evidence="7 10" type="primary">pepQ</name>
    <name evidence="10" type="ORF">FKG94_12050</name>
</gene>
<evidence type="ECO:0000259" key="8">
    <source>
        <dbReference type="Pfam" id="PF00557"/>
    </source>
</evidence>
<feature type="domain" description="Xaa-Pro dipeptidase N-terminal" evidence="9">
    <location>
        <begin position="4"/>
        <end position="154"/>
    </location>
</feature>
<organism evidence="10 11">
    <name type="scientific">Exilibacterium tricleocarpae</name>
    <dbReference type="NCBI Taxonomy" id="2591008"/>
    <lineage>
        <taxon>Bacteria</taxon>
        <taxon>Pseudomonadati</taxon>
        <taxon>Pseudomonadota</taxon>
        <taxon>Gammaproteobacteria</taxon>
        <taxon>Cellvibrionales</taxon>
        <taxon>Cellvibrionaceae</taxon>
        <taxon>Exilibacterium</taxon>
    </lineage>
</organism>
<keyword evidence="1 7" id="KW-0645">Protease</keyword>
<dbReference type="PROSITE" id="PS00491">
    <property type="entry name" value="PROLINE_PEPTIDASE"/>
    <property type="match status" value="1"/>
</dbReference>
<dbReference type="AlphaFoldDB" id="A0A545TNI6"/>
<dbReference type="GO" id="GO:0008235">
    <property type="term" value="F:metalloexopeptidase activity"/>
    <property type="evidence" value="ECO:0007669"/>
    <property type="project" value="UniProtKB-UniRule"/>
</dbReference>
<comment type="function">
    <text evidence="7">Splits dipeptides with a prolyl residue in the C-terminal position.</text>
</comment>
<comment type="catalytic activity">
    <reaction evidence="7">
        <text>Xaa-L-Pro dipeptide + H2O = an L-alpha-amino acid + L-proline</text>
        <dbReference type="Rhea" id="RHEA:76407"/>
        <dbReference type="ChEBI" id="CHEBI:15377"/>
        <dbReference type="ChEBI" id="CHEBI:59869"/>
        <dbReference type="ChEBI" id="CHEBI:60039"/>
        <dbReference type="ChEBI" id="CHEBI:195196"/>
        <dbReference type="EC" id="3.4.13.9"/>
    </reaction>
</comment>
<dbReference type="InterPro" id="IPR000994">
    <property type="entry name" value="Pept_M24"/>
</dbReference>
<comment type="similarity">
    <text evidence="7">Belongs to the peptidase M24B family. Bacterial-type prolidase subfamily.</text>
</comment>
<dbReference type="RefSeq" id="WP_142904577.1">
    <property type="nucleotide sequence ID" value="NZ_ML660093.1"/>
</dbReference>
<feature type="binding site" evidence="7">
    <location>
        <position position="254"/>
    </location>
    <ligand>
        <name>Mn(2+)</name>
        <dbReference type="ChEBI" id="CHEBI:29035"/>
        <label>1</label>
    </ligand>
</feature>
<protein>
    <recommendedName>
        <fullName evidence="7">Xaa-Pro dipeptidase</fullName>
        <shortName evidence="7">X-Pro dipeptidase</shortName>
        <ecNumber evidence="7">3.4.13.9</ecNumber>
    </recommendedName>
    <alternativeName>
        <fullName evidence="7">Imidodipeptidase</fullName>
    </alternativeName>
    <alternativeName>
        <fullName evidence="7">Proline dipeptidase</fullName>
        <shortName evidence="7">Prolidase</shortName>
    </alternativeName>
</protein>
<dbReference type="NCBIfam" id="NF010133">
    <property type="entry name" value="PRK13607.1"/>
    <property type="match status" value="1"/>
</dbReference>
<evidence type="ECO:0000256" key="4">
    <source>
        <dbReference type="ARBA" id="ARBA00022997"/>
    </source>
</evidence>
<dbReference type="InterPro" id="IPR048819">
    <property type="entry name" value="PepQ_N"/>
</dbReference>
<dbReference type="InterPro" id="IPR022846">
    <property type="entry name" value="X_Pro_dipept"/>
</dbReference>
<evidence type="ECO:0000256" key="2">
    <source>
        <dbReference type="ARBA" id="ARBA00022723"/>
    </source>
</evidence>
<proteinExistence type="inferred from homology"/>
<feature type="binding site" evidence="7">
    <location>
        <position position="254"/>
    </location>
    <ligand>
        <name>Mn(2+)</name>
        <dbReference type="ChEBI" id="CHEBI:29035"/>
        <label>2</label>
    </ligand>
</feature>
<comment type="cofactor">
    <cofactor evidence="7">
        <name>Mn(2+)</name>
        <dbReference type="ChEBI" id="CHEBI:29035"/>
    </cofactor>
    <text evidence="7">Binds 2 manganese ions per subunit.</text>
</comment>
<dbReference type="Pfam" id="PF00557">
    <property type="entry name" value="Peptidase_M24"/>
    <property type="match status" value="1"/>
</dbReference>
<keyword evidence="5 7" id="KW-0482">Metalloprotease</keyword>
<dbReference type="OrthoDB" id="9806388at2"/>
<dbReference type="EC" id="3.4.13.9" evidence="7"/>
<dbReference type="EMBL" id="VHSG01000012">
    <property type="protein sequence ID" value="TQV78748.1"/>
    <property type="molecule type" value="Genomic_DNA"/>
</dbReference>
<dbReference type="GO" id="GO:0006508">
    <property type="term" value="P:proteolysis"/>
    <property type="evidence" value="ECO:0007669"/>
    <property type="project" value="UniProtKB-KW"/>
</dbReference>
<evidence type="ECO:0000256" key="6">
    <source>
        <dbReference type="ARBA" id="ARBA00023211"/>
    </source>
</evidence>
<dbReference type="InterPro" id="IPR052433">
    <property type="entry name" value="X-Pro_dipept-like"/>
</dbReference>
<dbReference type="GO" id="GO:0004177">
    <property type="term" value="F:aminopeptidase activity"/>
    <property type="evidence" value="ECO:0007669"/>
    <property type="project" value="TreeGrafter"/>
</dbReference>
<name>A0A545TNI6_9GAMM</name>
<evidence type="ECO:0000256" key="5">
    <source>
        <dbReference type="ARBA" id="ARBA00023049"/>
    </source>
</evidence>
<feature type="binding site" evidence="7">
    <location>
        <position position="243"/>
    </location>
    <ligand>
        <name>Mn(2+)</name>
        <dbReference type="ChEBI" id="CHEBI:29035"/>
        <label>2</label>
    </ligand>
</feature>
<dbReference type="InterPro" id="IPR036005">
    <property type="entry name" value="Creatinase/aminopeptidase-like"/>
</dbReference>
<dbReference type="GO" id="GO:0102009">
    <property type="term" value="F:proline dipeptidase activity"/>
    <property type="evidence" value="ECO:0007669"/>
    <property type="project" value="UniProtKB-EC"/>
</dbReference>
<dbReference type="InterPro" id="IPR001131">
    <property type="entry name" value="Peptidase_M24B_aminopep-P_CS"/>
</dbReference>
<dbReference type="PANTHER" id="PTHR43226:SF8">
    <property type="entry name" value="XAA-PRO DIPEPTIDASE"/>
    <property type="match status" value="1"/>
</dbReference>
<dbReference type="SUPFAM" id="SSF55920">
    <property type="entry name" value="Creatinase/aminopeptidase"/>
    <property type="match status" value="1"/>
</dbReference>
<dbReference type="Proteomes" id="UP000319732">
    <property type="component" value="Unassembled WGS sequence"/>
</dbReference>
<keyword evidence="6 7" id="KW-0464">Manganese</keyword>
<accession>A0A545TNI6</accession>
<evidence type="ECO:0000259" key="9">
    <source>
        <dbReference type="Pfam" id="PF21216"/>
    </source>
</evidence>
<dbReference type="Pfam" id="PF21216">
    <property type="entry name" value="PepQ_N"/>
    <property type="match status" value="1"/>
</dbReference>
<dbReference type="GO" id="GO:0016795">
    <property type="term" value="F:phosphoric triester hydrolase activity"/>
    <property type="evidence" value="ECO:0007669"/>
    <property type="project" value="InterPro"/>
</dbReference>